<protein>
    <submittedName>
        <fullName evidence="2">Acetyltransferase (GNAT) domain-containing protein</fullName>
    </submittedName>
</protein>
<reference evidence="2 3" key="1">
    <citation type="submission" date="2017-06" db="EMBL/GenBank/DDBJ databases">
        <authorList>
            <person name="Kim H.J."/>
            <person name="Triplett B.A."/>
        </authorList>
    </citation>
    <scope>NUCLEOTIDE SEQUENCE [LARGE SCALE GENOMIC DNA]</scope>
    <source>
        <strain evidence="2 3">DSM 25597</strain>
    </source>
</reference>
<dbReference type="SUPFAM" id="SSF55729">
    <property type="entry name" value="Acyl-CoA N-acyltransferases (Nat)"/>
    <property type="match status" value="2"/>
</dbReference>
<dbReference type="CDD" id="cd04301">
    <property type="entry name" value="NAT_SF"/>
    <property type="match status" value="1"/>
</dbReference>
<sequence>MEIKTLEGISKKEILNVFNDSFADYFIPFKLTEEQLASKMLADKTDLSVSVGVFENEKLIAFILHGFDTINNQKVIYNGGTGVIPKKRGFGLTKQMYFFILPILIEKGISKLMLEVIIENIQAIKSYEKSGYKINRNLLCYKGEVVITNTNSTIKIEKLQDYNWELMESFGDIQPTWQNSKNVINKLIYNNVSLGAYFENQLVGYIIYNPTNKRIQQIAVKKGFRQKKIASTLVLELINTFGNTISIINVDKSSKPINAFLHSIGLKTNLEQLEMELDLD</sequence>
<keyword evidence="2" id="KW-0808">Transferase</keyword>
<dbReference type="InterPro" id="IPR000182">
    <property type="entry name" value="GNAT_dom"/>
</dbReference>
<dbReference type="Proteomes" id="UP000198379">
    <property type="component" value="Unassembled WGS sequence"/>
</dbReference>
<evidence type="ECO:0000259" key="1">
    <source>
        <dbReference type="PROSITE" id="PS51186"/>
    </source>
</evidence>
<dbReference type="RefSeq" id="WP_089371762.1">
    <property type="nucleotide sequence ID" value="NZ_BMEP01000001.1"/>
</dbReference>
<organism evidence="2 3">
    <name type="scientific">Dokdonia pacifica</name>
    <dbReference type="NCBI Taxonomy" id="1627892"/>
    <lineage>
        <taxon>Bacteria</taxon>
        <taxon>Pseudomonadati</taxon>
        <taxon>Bacteroidota</taxon>
        <taxon>Flavobacteriia</taxon>
        <taxon>Flavobacteriales</taxon>
        <taxon>Flavobacteriaceae</taxon>
        <taxon>Dokdonia</taxon>
    </lineage>
</organism>
<feature type="domain" description="N-acetyltransferase" evidence="1">
    <location>
        <begin position="154"/>
        <end position="280"/>
    </location>
</feature>
<dbReference type="GO" id="GO:0016747">
    <property type="term" value="F:acyltransferase activity, transferring groups other than amino-acyl groups"/>
    <property type="evidence" value="ECO:0007669"/>
    <property type="project" value="InterPro"/>
</dbReference>
<gene>
    <name evidence="2" type="ORF">SAMN06265376_103458</name>
</gene>
<evidence type="ECO:0000313" key="3">
    <source>
        <dbReference type="Proteomes" id="UP000198379"/>
    </source>
</evidence>
<accession>A0A238ZRF1</accession>
<name>A0A238ZRF1_9FLAO</name>
<proteinExistence type="predicted"/>
<dbReference type="EMBL" id="FZNY01000003">
    <property type="protein sequence ID" value="SNR85935.1"/>
    <property type="molecule type" value="Genomic_DNA"/>
</dbReference>
<dbReference type="OrthoDB" id="4228396at2"/>
<dbReference type="PROSITE" id="PS51186">
    <property type="entry name" value="GNAT"/>
    <property type="match status" value="2"/>
</dbReference>
<dbReference type="InterPro" id="IPR016181">
    <property type="entry name" value="Acyl_CoA_acyltransferase"/>
</dbReference>
<dbReference type="Pfam" id="PF00583">
    <property type="entry name" value="Acetyltransf_1"/>
    <property type="match status" value="2"/>
</dbReference>
<dbReference type="AlphaFoldDB" id="A0A238ZRF1"/>
<keyword evidence="3" id="KW-1185">Reference proteome</keyword>
<feature type="domain" description="N-acetyltransferase" evidence="1">
    <location>
        <begin position="1"/>
        <end position="152"/>
    </location>
</feature>
<dbReference type="Gene3D" id="3.40.630.30">
    <property type="match status" value="2"/>
</dbReference>
<evidence type="ECO:0000313" key="2">
    <source>
        <dbReference type="EMBL" id="SNR85935.1"/>
    </source>
</evidence>